<dbReference type="Proteomes" id="UP000622797">
    <property type="component" value="Unassembled WGS sequence"/>
</dbReference>
<evidence type="ECO:0000313" key="3">
    <source>
        <dbReference type="Proteomes" id="UP000622797"/>
    </source>
</evidence>
<gene>
    <name evidence="2" type="ORF">FSARC_9755</name>
</gene>
<dbReference type="EMBL" id="JABEXW010000564">
    <property type="protein sequence ID" value="KAF4962181.1"/>
    <property type="molecule type" value="Genomic_DNA"/>
</dbReference>
<comment type="caution">
    <text evidence="2">The sequence shown here is derived from an EMBL/GenBank/DDBJ whole genome shotgun (WGS) entry which is preliminary data.</text>
</comment>
<name>A0A8H4TQD0_9HYPO</name>
<feature type="region of interest" description="Disordered" evidence="1">
    <location>
        <begin position="189"/>
        <end position="242"/>
    </location>
</feature>
<feature type="compositionally biased region" description="Polar residues" evidence="1">
    <location>
        <begin position="189"/>
        <end position="198"/>
    </location>
</feature>
<dbReference type="OrthoDB" id="5069016at2759"/>
<evidence type="ECO:0000256" key="1">
    <source>
        <dbReference type="SAM" id="MobiDB-lite"/>
    </source>
</evidence>
<dbReference type="AlphaFoldDB" id="A0A8H4TQD0"/>
<evidence type="ECO:0000313" key="2">
    <source>
        <dbReference type="EMBL" id="KAF4962181.1"/>
    </source>
</evidence>
<reference evidence="2" key="2">
    <citation type="submission" date="2020-05" db="EMBL/GenBank/DDBJ databases">
        <authorList>
            <person name="Kim H.-S."/>
            <person name="Proctor R.H."/>
            <person name="Brown D.W."/>
        </authorList>
    </citation>
    <scope>NUCLEOTIDE SEQUENCE</scope>
    <source>
        <strain evidence="2">NRRL 20472</strain>
    </source>
</reference>
<keyword evidence="3" id="KW-1185">Reference proteome</keyword>
<reference evidence="2" key="1">
    <citation type="journal article" date="2020" name="BMC Genomics">
        <title>Correction to: Identification and distribution of gene clusters required for synthesis of sphingolipid metabolism inhibitors in diverse species of the filamentous fungus Fusarium.</title>
        <authorList>
            <person name="Kim H.S."/>
            <person name="Lohmar J.M."/>
            <person name="Busman M."/>
            <person name="Brown D.W."/>
            <person name="Naumann T.A."/>
            <person name="Divon H.H."/>
            <person name="Lysoe E."/>
            <person name="Uhlig S."/>
            <person name="Proctor R.H."/>
        </authorList>
    </citation>
    <scope>NUCLEOTIDE SEQUENCE</scope>
    <source>
        <strain evidence="2">NRRL 20472</strain>
    </source>
</reference>
<organism evidence="2 3">
    <name type="scientific">Fusarium sarcochroum</name>
    <dbReference type="NCBI Taxonomy" id="1208366"/>
    <lineage>
        <taxon>Eukaryota</taxon>
        <taxon>Fungi</taxon>
        <taxon>Dikarya</taxon>
        <taxon>Ascomycota</taxon>
        <taxon>Pezizomycotina</taxon>
        <taxon>Sordariomycetes</taxon>
        <taxon>Hypocreomycetidae</taxon>
        <taxon>Hypocreales</taxon>
        <taxon>Nectriaceae</taxon>
        <taxon>Fusarium</taxon>
        <taxon>Fusarium lateritium species complex</taxon>
    </lineage>
</organism>
<proteinExistence type="predicted"/>
<accession>A0A8H4TQD0</accession>
<protein>
    <submittedName>
        <fullName evidence="2">Uncharacterized protein</fullName>
    </submittedName>
</protein>
<sequence>MRKIKGGASTLERYHEQLQELQSISTCISQNPLLQTPEIGTQTEALLSIINNNCLNSLLQKGRFLRVWGLFYKEQDLLDIFVRLERQKSNLSLAIEQIQSKALYQIQTDIQNMADKKTPNSPTPDSPSRAMVGALVRGRASGPFSNSHPGPIDLQSINPWVAHLVSTYVPELSFNHFPNDASAVNIQAPFNSQGSSDKVPSLDDRPFHSSNQSNDPMPEASAGPQWNDMVAGPDTEQENGRNYSINGKLSKELSKDKSIQCIHNNPIKLGPGNQYNRNLVVFKGDDTDAVLPDMTGDRWNGGKLLPYPSSGPEAGILGRQFNGIEVRYEETGDASEQGK</sequence>